<keyword evidence="1" id="KW-0812">Transmembrane</keyword>
<feature type="transmembrane region" description="Helical" evidence="1">
    <location>
        <begin position="46"/>
        <end position="65"/>
    </location>
</feature>
<dbReference type="PANTHER" id="PTHR36834:SF1">
    <property type="entry name" value="INTEGRAL MEMBRANE PROTEIN"/>
    <property type="match status" value="1"/>
</dbReference>
<dbReference type="PANTHER" id="PTHR36834">
    <property type="entry name" value="MEMBRANE PROTEIN-RELATED"/>
    <property type="match status" value="1"/>
</dbReference>
<dbReference type="Pfam" id="PF04892">
    <property type="entry name" value="VanZ"/>
    <property type="match status" value="1"/>
</dbReference>
<sequence>MRYYFYYSIPVLQQMVLLWAILCVLALPFLLLRYRSQGSFLSFRTAGFTAVVLLYAAGVIAYTLLPLPARDELVCTVGATYPRFFLGWSLQFALRDHGGLLDALTSIYVVQVLLNVLLFVPLGVLAGWRWRLSFTVLLYTAFGCSLLIELTQLTGLWGFYDCAVRTFDAEDIFNNTLGAVLGWALVATWQRRARLRGDVLALLGVAPSGIIKK</sequence>
<dbReference type="RefSeq" id="WP_345446997.1">
    <property type="nucleotide sequence ID" value="NZ_BAABKP010000005.1"/>
</dbReference>
<dbReference type="Proteomes" id="UP001500187">
    <property type="component" value="Unassembled WGS sequence"/>
</dbReference>
<evidence type="ECO:0000259" key="2">
    <source>
        <dbReference type="Pfam" id="PF04892"/>
    </source>
</evidence>
<evidence type="ECO:0000256" key="1">
    <source>
        <dbReference type="SAM" id="Phobius"/>
    </source>
</evidence>
<organism evidence="3 4">
    <name type="scientific">Rothia endophytica</name>
    <dbReference type="NCBI Taxonomy" id="1324766"/>
    <lineage>
        <taxon>Bacteria</taxon>
        <taxon>Bacillati</taxon>
        <taxon>Actinomycetota</taxon>
        <taxon>Actinomycetes</taxon>
        <taxon>Micrococcales</taxon>
        <taxon>Micrococcaceae</taxon>
        <taxon>Rothia</taxon>
    </lineage>
</organism>
<evidence type="ECO:0000313" key="4">
    <source>
        <dbReference type="Proteomes" id="UP001500187"/>
    </source>
</evidence>
<dbReference type="InterPro" id="IPR006976">
    <property type="entry name" value="VanZ-like"/>
</dbReference>
<keyword evidence="1" id="KW-0472">Membrane</keyword>
<feature type="transmembrane region" description="Helical" evidence="1">
    <location>
        <begin position="103"/>
        <end position="124"/>
    </location>
</feature>
<dbReference type="EMBL" id="BAABKP010000005">
    <property type="protein sequence ID" value="GAA4799598.1"/>
    <property type="molecule type" value="Genomic_DNA"/>
</dbReference>
<dbReference type="InterPro" id="IPR053150">
    <property type="entry name" value="Teicoplanin_resist-assoc"/>
</dbReference>
<comment type="caution">
    <text evidence="3">The sequence shown here is derived from an EMBL/GenBank/DDBJ whole genome shotgun (WGS) entry which is preliminary data.</text>
</comment>
<feature type="domain" description="VanZ-like" evidence="2">
    <location>
        <begin position="53"/>
        <end position="188"/>
    </location>
</feature>
<keyword evidence="4" id="KW-1185">Reference proteome</keyword>
<reference evidence="4" key="1">
    <citation type="journal article" date="2019" name="Int. J. Syst. Evol. Microbiol.">
        <title>The Global Catalogue of Microorganisms (GCM) 10K type strain sequencing project: providing services to taxonomists for standard genome sequencing and annotation.</title>
        <authorList>
            <consortium name="The Broad Institute Genomics Platform"/>
            <consortium name="The Broad Institute Genome Sequencing Center for Infectious Disease"/>
            <person name="Wu L."/>
            <person name="Ma J."/>
        </authorList>
    </citation>
    <scope>NUCLEOTIDE SEQUENCE [LARGE SCALE GENOMIC DNA]</scope>
    <source>
        <strain evidence="4">JCM 18541</strain>
    </source>
</reference>
<feature type="transmembrane region" description="Helical" evidence="1">
    <location>
        <begin position="12"/>
        <end position="34"/>
    </location>
</feature>
<feature type="transmembrane region" description="Helical" evidence="1">
    <location>
        <begin position="136"/>
        <end position="160"/>
    </location>
</feature>
<keyword evidence="1" id="KW-1133">Transmembrane helix</keyword>
<accession>A0ABP9BWD2</accession>
<proteinExistence type="predicted"/>
<evidence type="ECO:0000313" key="3">
    <source>
        <dbReference type="EMBL" id="GAA4799598.1"/>
    </source>
</evidence>
<gene>
    <name evidence="3" type="ORF">GCM10023352_19370</name>
</gene>
<name>A0ABP9BWD2_9MICC</name>
<protein>
    <submittedName>
        <fullName evidence="3">VanZ family protein</fullName>
    </submittedName>
</protein>
<feature type="transmembrane region" description="Helical" evidence="1">
    <location>
        <begin position="172"/>
        <end position="189"/>
    </location>
</feature>